<protein>
    <recommendedName>
        <fullName evidence="1">Threonyl-tRNA synthetase editing domain-containing protein</fullName>
    </recommendedName>
</protein>
<proteinExistence type="predicted"/>
<dbReference type="Pfam" id="PF08915">
    <property type="entry name" value="tRNA-Thr_ED"/>
    <property type="match status" value="1"/>
</dbReference>
<evidence type="ECO:0000313" key="3">
    <source>
        <dbReference type="Proteomes" id="UP000291831"/>
    </source>
</evidence>
<gene>
    <name evidence="2" type="ORF">AEth_01739</name>
</gene>
<dbReference type="GO" id="GO:0004829">
    <property type="term" value="F:threonine-tRNA ligase activity"/>
    <property type="evidence" value="ECO:0007669"/>
    <property type="project" value="InterPro"/>
</dbReference>
<dbReference type="GO" id="GO:0008270">
    <property type="term" value="F:zinc ion binding"/>
    <property type="evidence" value="ECO:0007669"/>
    <property type="project" value="InterPro"/>
</dbReference>
<dbReference type="InterPro" id="IPR015011">
    <property type="entry name" value="Threonyl-tRNA_syn_edit_dom_arc"/>
</dbReference>
<evidence type="ECO:0000313" key="2">
    <source>
        <dbReference type="EMBL" id="RZB28863.1"/>
    </source>
</evidence>
<dbReference type="Proteomes" id="UP000291831">
    <property type="component" value="Unassembled WGS sequence"/>
</dbReference>
<organism evidence="2 3">
    <name type="scientific">Candidatus Argoarchaeum ethanivorans</name>
    <dbReference type="NCBI Taxonomy" id="2608793"/>
    <lineage>
        <taxon>Archaea</taxon>
        <taxon>Methanobacteriati</taxon>
        <taxon>Methanobacteriota</taxon>
        <taxon>Stenosarchaea group</taxon>
        <taxon>Methanomicrobia</taxon>
        <taxon>Methanosarcinales</taxon>
        <taxon>Methanosarcinales incertae sedis</taxon>
        <taxon>GOM Arc I cluster</taxon>
        <taxon>Candidatus Argoarchaeum</taxon>
    </lineage>
</organism>
<dbReference type="GO" id="GO:0005524">
    <property type="term" value="F:ATP binding"/>
    <property type="evidence" value="ECO:0007669"/>
    <property type="project" value="InterPro"/>
</dbReference>
<dbReference type="AlphaFoldDB" id="A0A8B3S0P0"/>
<dbReference type="Gene3D" id="3.50.80.10">
    <property type="entry name" value="D-tyrosyl-tRNA(Tyr) deacylase"/>
    <property type="match status" value="1"/>
</dbReference>
<feature type="domain" description="Threonyl-tRNA synthetase editing" evidence="1">
    <location>
        <begin position="127"/>
        <end position="238"/>
    </location>
</feature>
<sequence length="245" mass="28768">MEDKNRKMKIHIYHTGLAVFRDTPFSTKNRRKPKNLFLWPKEPGKKDINFKPWMNDLQKDGQTKQLIKIFEHIDLMDTNNSPIILRRDWIAEKLGISRDELEALLAKLHEMRLLDALTIEFDHRKWLRHAETKGCLVVMVCIEEKDYERDNIEQLATDTITKAYHDLFGVEIQLKKKIKKIFVIPNAHLSSDIGTDHKRNLKILNRIVNNLKKLGFDVALNSYGYAKDIELAIIGHPQEYVLRCV</sequence>
<name>A0A8B3S0P0_9EURY</name>
<accession>A0A8B3S0P0</accession>
<dbReference type="InterPro" id="IPR023509">
    <property type="entry name" value="DTD-like_sf"/>
</dbReference>
<reference evidence="3" key="1">
    <citation type="submission" date="2019-01" db="EMBL/GenBank/DDBJ databases">
        <title>Anaerobic oxidation of ethane by archaea from a marine hydrocarbon seep.</title>
        <authorList>
            <person name="Musat F."/>
        </authorList>
    </citation>
    <scope>NUCLEOTIDE SEQUENCE [LARGE SCALE GENOMIC DNA]</scope>
</reference>
<evidence type="ECO:0000259" key="1">
    <source>
        <dbReference type="Pfam" id="PF08915"/>
    </source>
</evidence>
<dbReference type="GO" id="GO:0005737">
    <property type="term" value="C:cytoplasm"/>
    <property type="evidence" value="ECO:0007669"/>
    <property type="project" value="InterPro"/>
</dbReference>
<dbReference type="EMBL" id="RPGO01000034">
    <property type="protein sequence ID" value="RZB28863.1"/>
    <property type="molecule type" value="Genomic_DNA"/>
</dbReference>
<comment type="caution">
    <text evidence="2">The sequence shown here is derived from an EMBL/GenBank/DDBJ whole genome shotgun (WGS) entry which is preliminary data.</text>
</comment>